<evidence type="ECO:0000313" key="2">
    <source>
        <dbReference type="EMBL" id="KAJ5709360.1"/>
    </source>
</evidence>
<reference evidence="2" key="2">
    <citation type="submission" date="2023-01" db="EMBL/GenBank/DDBJ databases">
        <authorList>
            <person name="Petersen C."/>
        </authorList>
    </citation>
    <scope>NUCLEOTIDE SEQUENCE</scope>
    <source>
        <strain evidence="2">IBT 17514</strain>
    </source>
</reference>
<feature type="region of interest" description="Disordered" evidence="1">
    <location>
        <begin position="234"/>
        <end position="280"/>
    </location>
</feature>
<evidence type="ECO:0000313" key="3">
    <source>
        <dbReference type="Proteomes" id="UP001215712"/>
    </source>
</evidence>
<accession>A0AAD6HDM9</accession>
<gene>
    <name evidence="2" type="ORF">N7493_010694</name>
</gene>
<evidence type="ECO:0000256" key="1">
    <source>
        <dbReference type="SAM" id="MobiDB-lite"/>
    </source>
</evidence>
<keyword evidence="3" id="KW-1185">Reference proteome</keyword>
<comment type="caution">
    <text evidence="2">The sequence shown here is derived from an EMBL/GenBank/DDBJ whole genome shotgun (WGS) entry which is preliminary data.</text>
</comment>
<dbReference type="AlphaFoldDB" id="A0AAD6HDM9"/>
<dbReference type="EMBL" id="JAQJAN010000019">
    <property type="protein sequence ID" value="KAJ5709360.1"/>
    <property type="molecule type" value="Genomic_DNA"/>
</dbReference>
<protein>
    <submittedName>
        <fullName evidence="2">Uncharacterized protein</fullName>
    </submittedName>
</protein>
<dbReference type="Proteomes" id="UP001215712">
    <property type="component" value="Unassembled WGS sequence"/>
</dbReference>
<proteinExistence type="predicted"/>
<reference evidence="2" key="1">
    <citation type="journal article" date="2023" name="IMA Fungus">
        <title>Comparative genomic study of the Penicillium genus elucidates a diverse pangenome and 15 lateral gene transfer events.</title>
        <authorList>
            <person name="Petersen C."/>
            <person name="Sorensen T."/>
            <person name="Nielsen M.R."/>
            <person name="Sondergaard T.E."/>
            <person name="Sorensen J.L."/>
            <person name="Fitzpatrick D.A."/>
            <person name="Frisvad J.C."/>
            <person name="Nielsen K.L."/>
        </authorList>
    </citation>
    <scope>NUCLEOTIDE SEQUENCE</scope>
    <source>
        <strain evidence="2">IBT 17514</strain>
    </source>
</reference>
<name>A0AAD6HDM9_9EURO</name>
<organism evidence="2 3">
    <name type="scientific">Penicillium malachiteum</name>
    <dbReference type="NCBI Taxonomy" id="1324776"/>
    <lineage>
        <taxon>Eukaryota</taxon>
        <taxon>Fungi</taxon>
        <taxon>Dikarya</taxon>
        <taxon>Ascomycota</taxon>
        <taxon>Pezizomycotina</taxon>
        <taxon>Eurotiomycetes</taxon>
        <taxon>Eurotiomycetidae</taxon>
        <taxon>Eurotiales</taxon>
        <taxon>Aspergillaceae</taxon>
        <taxon>Penicillium</taxon>
    </lineage>
</organism>
<feature type="compositionally biased region" description="Polar residues" evidence="1">
    <location>
        <begin position="246"/>
        <end position="273"/>
    </location>
</feature>
<sequence length="280" mass="30873">MASTHIAKTSTNMSEVSTVAPSEFQPEHMFQSTQVQSSETTKQHVTLQIDFKWGKFTSRISDTQNTEVPLYLVKYKILSQKQLIYLSGATQDVIGTGSIHIINIDADYECHGRRDTLVAQKRLSTLYTHRSGVLKNNDNTPAVLTWTGDIGLTKWDFVCVDEQQMPVAKFSANLWGLRKIGKIYLMGQAAYDESLRDEMVITGMTLAYCMITRMNNIFSLVGAIFGEPGHDKKYKSGPASGKLSKTAGSSSESISRVPTATPSIGTTKESAAQSDVPMKQ</sequence>